<reference evidence="2" key="1">
    <citation type="journal article" date="2019" name="Int. J. Syst. Evol. Microbiol.">
        <title>The Global Catalogue of Microorganisms (GCM) 10K type strain sequencing project: providing services to taxonomists for standard genome sequencing and annotation.</title>
        <authorList>
            <consortium name="The Broad Institute Genomics Platform"/>
            <consortium name="The Broad Institute Genome Sequencing Center for Infectious Disease"/>
            <person name="Wu L."/>
            <person name="Ma J."/>
        </authorList>
    </citation>
    <scope>NUCLEOTIDE SEQUENCE [LARGE SCALE GENOMIC DNA]</scope>
    <source>
        <strain evidence="2">JCM 16929</strain>
    </source>
</reference>
<accession>A0ABP7AS93</accession>
<sequence length="82" mass="8465">MAAAFDDLTTLDDQALADLVRAAIAELSGRGTTASFGALVALSGEVGAALGEAARRVAEQGSWSQVAEITGTTKQAAWSRWR</sequence>
<dbReference type="RefSeq" id="WP_344809299.1">
    <property type="nucleotide sequence ID" value="NZ_BAABAB010000050.1"/>
</dbReference>
<organism evidence="1 2">
    <name type="scientific">Microlunatus ginsengisoli</name>
    <dbReference type="NCBI Taxonomy" id="363863"/>
    <lineage>
        <taxon>Bacteria</taxon>
        <taxon>Bacillati</taxon>
        <taxon>Actinomycetota</taxon>
        <taxon>Actinomycetes</taxon>
        <taxon>Propionibacteriales</taxon>
        <taxon>Propionibacteriaceae</taxon>
        <taxon>Microlunatus</taxon>
    </lineage>
</organism>
<protein>
    <submittedName>
        <fullName evidence="1">Uncharacterized protein</fullName>
    </submittedName>
</protein>
<gene>
    <name evidence="1" type="ORF">GCM10022236_47440</name>
</gene>
<dbReference type="EMBL" id="BAABAB010000050">
    <property type="protein sequence ID" value="GAA3639474.1"/>
    <property type="molecule type" value="Genomic_DNA"/>
</dbReference>
<keyword evidence="2" id="KW-1185">Reference proteome</keyword>
<proteinExistence type="predicted"/>
<evidence type="ECO:0000313" key="2">
    <source>
        <dbReference type="Proteomes" id="UP001501490"/>
    </source>
</evidence>
<name>A0ABP7AS93_9ACTN</name>
<evidence type="ECO:0000313" key="1">
    <source>
        <dbReference type="EMBL" id="GAA3639474.1"/>
    </source>
</evidence>
<dbReference type="Proteomes" id="UP001501490">
    <property type="component" value="Unassembled WGS sequence"/>
</dbReference>
<comment type="caution">
    <text evidence="1">The sequence shown here is derived from an EMBL/GenBank/DDBJ whole genome shotgun (WGS) entry which is preliminary data.</text>
</comment>